<accession>Q2LVF9</accession>
<dbReference type="eggNOG" id="COG1042">
    <property type="taxonomic scope" value="Bacteria"/>
</dbReference>
<evidence type="ECO:0000313" key="6">
    <source>
        <dbReference type="EMBL" id="ABC78070.1"/>
    </source>
</evidence>
<dbReference type="InterPro" id="IPR032875">
    <property type="entry name" value="Succ_CoA_lig_flav_dom"/>
</dbReference>
<dbReference type="GO" id="GO:0016874">
    <property type="term" value="F:ligase activity"/>
    <property type="evidence" value="ECO:0007669"/>
    <property type="project" value="UniProtKB-KW"/>
</dbReference>
<evidence type="ECO:0000256" key="1">
    <source>
        <dbReference type="ARBA" id="ARBA00022598"/>
    </source>
</evidence>
<evidence type="ECO:0000256" key="3">
    <source>
        <dbReference type="ARBA" id="ARBA00022840"/>
    </source>
</evidence>
<organism evidence="6 7">
    <name type="scientific">Syntrophus aciditrophicus (strain SB)</name>
    <dbReference type="NCBI Taxonomy" id="56780"/>
    <lineage>
        <taxon>Bacteria</taxon>
        <taxon>Pseudomonadati</taxon>
        <taxon>Thermodesulfobacteriota</taxon>
        <taxon>Syntrophia</taxon>
        <taxon>Syntrophales</taxon>
        <taxon>Syntrophaceae</taxon>
        <taxon>Syntrophus</taxon>
    </lineage>
</organism>
<dbReference type="InterPro" id="IPR016102">
    <property type="entry name" value="Succinyl-CoA_synth-like"/>
</dbReference>
<dbReference type="Gene3D" id="3.40.50.720">
    <property type="entry name" value="NAD(P)-binding Rossmann-like Domain"/>
    <property type="match status" value="1"/>
</dbReference>
<dbReference type="Gene3D" id="3.30.1490.20">
    <property type="entry name" value="ATP-grasp fold, A domain"/>
    <property type="match status" value="1"/>
</dbReference>
<dbReference type="InterPro" id="IPR011761">
    <property type="entry name" value="ATP-grasp"/>
</dbReference>
<gene>
    <name evidence="6" type="ORF">SYN_00049</name>
</gene>
<dbReference type="HOGENOM" id="CLU_007415_3_1_7"/>
<keyword evidence="2 4" id="KW-0547">Nucleotide-binding</keyword>
<keyword evidence="1" id="KW-0436">Ligase</keyword>
<dbReference type="SMART" id="SM00881">
    <property type="entry name" value="CoA_binding"/>
    <property type="match status" value="1"/>
</dbReference>
<feature type="domain" description="ATP-grasp" evidence="5">
    <location>
        <begin position="499"/>
        <end position="698"/>
    </location>
</feature>
<dbReference type="SUPFAM" id="SSF56059">
    <property type="entry name" value="Glutathione synthetase ATP-binding domain-like"/>
    <property type="match status" value="1"/>
</dbReference>
<dbReference type="RefSeq" id="WP_011418090.1">
    <property type="nucleotide sequence ID" value="NC_007759.1"/>
</dbReference>
<dbReference type="InterPro" id="IPR051538">
    <property type="entry name" value="Acyl-CoA_Synth/Transferase"/>
</dbReference>
<dbReference type="PANTHER" id="PTHR43334:SF1">
    <property type="entry name" value="3-HYDROXYPROPIONATE--COA LIGASE [ADP-FORMING]"/>
    <property type="match status" value="1"/>
</dbReference>
<name>Q2LVF9_SYNAS</name>
<dbReference type="GO" id="GO:0005524">
    <property type="term" value="F:ATP binding"/>
    <property type="evidence" value="ECO:0007669"/>
    <property type="project" value="UniProtKB-UniRule"/>
</dbReference>
<dbReference type="InParanoid" id="Q2LVF9"/>
<dbReference type="InterPro" id="IPR003781">
    <property type="entry name" value="CoA-bd"/>
</dbReference>
<dbReference type="Gene3D" id="3.30.470.20">
    <property type="entry name" value="ATP-grasp fold, B domain"/>
    <property type="match status" value="1"/>
</dbReference>
<sequence>MHSFFNPQSIAVIGATPKTFKGGYAILKNLKTTFKGRIYPINPQYAEIEGLPCFPSIKDIPEAVDLAIIFIAAVHVPAALEQCAIKGVSGIMIESGGFAEADEKGKSLQDAIRSFVERTGIRVWGPNCMGLVDGIRGHIFSFTDPKVLPFCLHPGPVSLIVQSGMLSAGFVIDILSHGITGFSKVCSIGNKADIDESDVLSFLLEDPDTRCVGLYLESFVNGRRFMDLCRKSDKPVIVLKGGRSRKGAEAAVSHTASLAGNYRVAAGALAQAGAYEARDFHQLVDFCRTLALYPPKRNKSRGRIAVITFSGAAGIVSTDFMNELDLDVAELSEATKIRLGRIFPEWMPVANPVDIWPAIEQHSGTGLDIYSLAMEAALDDPGVDAVLVHAFSGYTRIRLDFDKISRQSRSSGKPVLLWLPGNRDDAFQVQIKARDCGVLVFHELYRAVSCLSILFQRTGTCWLPEGNQPVPTDELQNIPDDISDLLNNAGGSLDERLSKNILKSFGIPTVEETWIKDPRLCESKAISMGFPLVMKGLQTGVVHKTEHGLVELNIVGPEEARQSFERLLQKMNGRGSVLMQKQLQGDVELIMGAIRDPQFGPCVMIGIGGRMADLIEDSVFTVAPLSVKEALDAIGRLRTQTLLDGFRGSQPADRHVLASLMVTLGHLMARYPRIQEIDINPILVSGSQAVAVDATVVLSNP</sequence>
<dbReference type="OrthoDB" id="9791027at2"/>
<dbReference type="AlphaFoldDB" id="Q2LVF9"/>
<dbReference type="SUPFAM" id="SSF51735">
    <property type="entry name" value="NAD(P)-binding Rossmann-fold domains"/>
    <property type="match status" value="1"/>
</dbReference>
<evidence type="ECO:0000256" key="4">
    <source>
        <dbReference type="PROSITE-ProRule" id="PRU00409"/>
    </source>
</evidence>
<dbReference type="InterPro" id="IPR013815">
    <property type="entry name" value="ATP_grasp_subdomain_1"/>
</dbReference>
<dbReference type="Pfam" id="PF13380">
    <property type="entry name" value="CoA_binding_2"/>
    <property type="match status" value="1"/>
</dbReference>
<evidence type="ECO:0000256" key="2">
    <source>
        <dbReference type="ARBA" id="ARBA00022741"/>
    </source>
</evidence>
<dbReference type="STRING" id="56780.SYN_00049"/>
<protein>
    <submittedName>
        <fullName evidence="6">Acetyl-CoA synthetase beta subunit</fullName>
    </submittedName>
</protein>
<keyword evidence="7" id="KW-1185">Reference proteome</keyword>
<dbReference type="PANTHER" id="PTHR43334">
    <property type="entry name" value="ACETATE--COA LIGASE [ADP-FORMING]"/>
    <property type="match status" value="1"/>
</dbReference>
<reference evidence="6 7" key="1">
    <citation type="journal article" date="2007" name="Proc. Natl. Acad. Sci. U.S.A.">
        <title>The genome of Syntrophus aciditrophicus: life at the thermodynamic limit of microbial growth.</title>
        <authorList>
            <person name="McInerney M.J."/>
            <person name="Rohlin L."/>
            <person name="Mouttaki H."/>
            <person name="Kim U."/>
            <person name="Krupp R.S."/>
            <person name="Rios-Hernandez L."/>
            <person name="Sieber J."/>
            <person name="Struchtemeyer C.G."/>
            <person name="Bhattacharyya A."/>
            <person name="Campbell J.W."/>
            <person name="Gunsalus R.P."/>
        </authorList>
    </citation>
    <scope>NUCLEOTIDE SEQUENCE [LARGE SCALE GENOMIC DNA]</scope>
    <source>
        <strain evidence="6 7">SB</strain>
    </source>
</reference>
<dbReference type="Gene3D" id="3.40.50.261">
    <property type="entry name" value="Succinyl-CoA synthetase domains"/>
    <property type="match status" value="2"/>
</dbReference>
<dbReference type="SUPFAM" id="SSF52210">
    <property type="entry name" value="Succinyl-CoA synthetase domains"/>
    <property type="match status" value="2"/>
</dbReference>
<dbReference type="PROSITE" id="PS50975">
    <property type="entry name" value="ATP_GRASP"/>
    <property type="match status" value="1"/>
</dbReference>
<evidence type="ECO:0000313" key="7">
    <source>
        <dbReference type="Proteomes" id="UP000001933"/>
    </source>
</evidence>
<dbReference type="KEGG" id="sat:SYN_00049"/>
<keyword evidence="3 4" id="KW-0067">ATP-binding</keyword>
<evidence type="ECO:0000259" key="5">
    <source>
        <dbReference type="PROSITE" id="PS50975"/>
    </source>
</evidence>
<dbReference type="Pfam" id="PF13607">
    <property type="entry name" value="Succ_CoA_lig"/>
    <property type="match status" value="1"/>
</dbReference>
<dbReference type="InterPro" id="IPR036291">
    <property type="entry name" value="NAD(P)-bd_dom_sf"/>
</dbReference>
<dbReference type="EMBL" id="CP000252">
    <property type="protein sequence ID" value="ABC78070.1"/>
    <property type="molecule type" value="Genomic_DNA"/>
</dbReference>
<dbReference type="GO" id="GO:0046872">
    <property type="term" value="F:metal ion binding"/>
    <property type="evidence" value="ECO:0007669"/>
    <property type="project" value="InterPro"/>
</dbReference>
<dbReference type="Proteomes" id="UP000001933">
    <property type="component" value="Chromosome"/>
</dbReference>
<proteinExistence type="predicted"/>
<dbReference type="eggNOG" id="COG0045">
    <property type="taxonomic scope" value="Bacteria"/>
</dbReference>
<dbReference type="Pfam" id="PF13549">
    <property type="entry name" value="ATP-grasp_5"/>
    <property type="match status" value="1"/>
</dbReference>